<feature type="region of interest" description="Disordered" evidence="1">
    <location>
        <begin position="58"/>
        <end position="131"/>
    </location>
</feature>
<feature type="compositionally biased region" description="Polar residues" evidence="1">
    <location>
        <begin position="99"/>
        <end position="113"/>
    </location>
</feature>
<keyword evidence="3" id="KW-1185">Reference proteome</keyword>
<evidence type="ECO:0000313" key="3">
    <source>
        <dbReference type="Proteomes" id="UP001295684"/>
    </source>
</evidence>
<feature type="region of interest" description="Disordered" evidence="1">
    <location>
        <begin position="747"/>
        <end position="809"/>
    </location>
</feature>
<sequence>MKNDFKSHISRKKIPGSPTDIIDQNISTGEMNEDKISKRIQKSLIPSQENQKIIERGNQSAMEENRNSPNDISSVWSRSPMANTSKIKRSRQMARTRMESTSQLSDLSKNQNNSHEETLKASNNPKSGFLRKRQVRLKRERIQPQKPSGHDFNFIMKNKTALANKYLNERDQTNLPATNPIQRKVNPKANKIYEINQKLVKLQRQEKKERETNISKEQTVHLEDRGIDKRFQSGSPETNLSVERTDGKASPDKTPIHHPKDILKKLYFFHNDRGKTPEEDTVDQKKAIVKIKKKKKKKSSRMTNNLPATTKAVDRRDFGRYEALRRKPSKKKPGASPISESILENDFDAVHQILANKNISYGYGDSKNREKVLKFITDLKKQQTEQKEKTVTNLKERMSNIDNLINGLENDYSQLSYEIDVFKDKKNEANQDQRSEEEYQELRDFIADYDENHELYQTPAEIGDFINGLWKTQDEIEEEMENERQEYQWDMRIMENELRQRIQWERNKSTFYIDALEAALNETKMTKNLEIERLNAIIADMESHKVREVIEDEEINNLLKIDHSLECMIITDAHDMISKMKNALRTIYFSNKSLSNQLKTSQRTAFELFHMRDKLLETYMDVLEEKCFYQENIVKLFSSLSIESKKVTKEVLESIEMQKRVLKNSMEPVFKNSIHDKVSKMTISDIPTLSSDEYRMKGFIEEVENLQYILKQVFAKSNLKDYTRTMSISFASTVEYCRELKELMGETVNSDGKSSHRLKRIQEKASSSHRKERSISNAKKIKRKTTHGVESDGSDEVNSSRIKDKLNQINHGSPVIIPVELEKPTKQMSKPKLRTRGGLNEGNMHKIRGLKNITTRMSQDQKIQHLIGKIEDIDLNSSSASEKDFKINMKFSRKTLNIKKFVKNQLVQTEEKYVSQRRKKRSSIAASSGAARRSFKFKKKRSKDSFISSSMSFIDELDIGDGETPKNDYIFLNSELLQNVDDLVNNKFKKSEGFKFSKAKLKRKKFTKASAFSKGSSFAMKSKDLKPFNFNKSLSNFSHEGSTNSEAEAENSRISSSEVIKIIEKLYEKLVACLDNALMRQRFENSFKSNSTESTKKVNKSRQDIFKAKMAIIKTIKRSTQALFMKYSIRERAMKHFFKNLRNLVEKESKDMKVDASRNIKVIFKDILDGDSFNLKKIRNYSEEARGLIGIEEVSSISSNDERSLTKNKSYHTLYSDDQESHTSQSANKRNSFQNEQIRMLAGLKPTTTIVKTQPAEIQCGVETCDKETITILKIRANDVAWDDIDLKNDTGKEAAKTMIALDCYLDSINIHDMDPDLSQDMSKLNLHGSIDASMHRETPLECVKEESHRPKLNRTTFTPFIPPKILSESLSTSFPKCKPDIYATGGGFKLKELSKRQKRNRNNFLKFSNSQTRHRYSRSNVPMNRFREYNNGNRSLFENYLEAQIRVDQSQLSGRKSGFPVVHARNSSL</sequence>
<proteinExistence type="predicted"/>
<feature type="compositionally biased region" description="Basic and acidic residues" evidence="1">
    <location>
        <begin position="243"/>
        <end position="257"/>
    </location>
</feature>
<dbReference type="EMBL" id="CAMPGE010029379">
    <property type="protein sequence ID" value="CAI2386843.1"/>
    <property type="molecule type" value="Genomic_DNA"/>
</dbReference>
<dbReference type="Proteomes" id="UP001295684">
    <property type="component" value="Unassembled WGS sequence"/>
</dbReference>
<name>A0AAD2DBQ9_EUPCR</name>
<feature type="compositionally biased region" description="Polar residues" evidence="1">
    <location>
        <begin position="232"/>
        <end position="242"/>
    </location>
</feature>
<gene>
    <name evidence="2" type="ORF">ECRASSUSDP1_LOCUS28468</name>
</gene>
<comment type="caution">
    <text evidence="2">The sequence shown here is derived from an EMBL/GenBank/DDBJ whole genome shotgun (WGS) entry which is preliminary data.</text>
</comment>
<protein>
    <submittedName>
        <fullName evidence="2">Uncharacterized protein</fullName>
    </submittedName>
</protein>
<feature type="compositionally biased region" description="Polar residues" evidence="1">
    <location>
        <begin position="58"/>
        <end position="85"/>
    </location>
</feature>
<organism evidence="2 3">
    <name type="scientific">Euplotes crassus</name>
    <dbReference type="NCBI Taxonomy" id="5936"/>
    <lineage>
        <taxon>Eukaryota</taxon>
        <taxon>Sar</taxon>
        <taxon>Alveolata</taxon>
        <taxon>Ciliophora</taxon>
        <taxon>Intramacronucleata</taxon>
        <taxon>Spirotrichea</taxon>
        <taxon>Hypotrichia</taxon>
        <taxon>Euplotida</taxon>
        <taxon>Euplotidae</taxon>
        <taxon>Moneuplotes</taxon>
    </lineage>
</organism>
<accession>A0AAD2DBQ9</accession>
<evidence type="ECO:0000313" key="2">
    <source>
        <dbReference type="EMBL" id="CAI2386843.1"/>
    </source>
</evidence>
<evidence type="ECO:0000256" key="1">
    <source>
        <dbReference type="SAM" id="MobiDB-lite"/>
    </source>
</evidence>
<feature type="region of interest" description="Disordered" evidence="1">
    <location>
        <begin position="229"/>
        <end position="257"/>
    </location>
</feature>
<reference evidence="2" key="1">
    <citation type="submission" date="2023-07" db="EMBL/GenBank/DDBJ databases">
        <authorList>
            <consortium name="AG Swart"/>
            <person name="Singh M."/>
            <person name="Singh A."/>
            <person name="Seah K."/>
            <person name="Emmerich C."/>
        </authorList>
    </citation>
    <scope>NUCLEOTIDE SEQUENCE</scope>
    <source>
        <strain evidence="2">DP1</strain>
    </source>
</reference>
<feature type="region of interest" description="Disordered" evidence="1">
    <location>
        <begin position="1"/>
        <end position="33"/>
    </location>
</feature>